<feature type="domain" description="DNA methylase N-4/N-6" evidence="4">
    <location>
        <begin position="115"/>
        <end position="233"/>
    </location>
</feature>
<dbReference type="Proteomes" id="UP001596425">
    <property type="component" value="Unassembled WGS sequence"/>
</dbReference>
<dbReference type="InterPro" id="IPR001091">
    <property type="entry name" value="RM_Methyltransferase"/>
</dbReference>
<feature type="domain" description="DNA methylase N-4/N-6" evidence="4">
    <location>
        <begin position="37"/>
        <end position="86"/>
    </location>
</feature>
<dbReference type="PRINTS" id="PR00508">
    <property type="entry name" value="S21N4MTFRASE"/>
</dbReference>
<dbReference type="Gene3D" id="3.40.50.150">
    <property type="entry name" value="Vaccinia Virus protein VP39"/>
    <property type="match status" value="2"/>
</dbReference>
<evidence type="ECO:0000313" key="5">
    <source>
        <dbReference type="EMBL" id="MFC6634407.1"/>
    </source>
</evidence>
<evidence type="ECO:0000256" key="1">
    <source>
        <dbReference type="ARBA" id="ARBA00022603"/>
    </source>
</evidence>
<organism evidence="5 6">
    <name type="scientific">Microbulbifer taiwanensis</name>
    <dbReference type="NCBI Taxonomy" id="986746"/>
    <lineage>
        <taxon>Bacteria</taxon>
        <taxon>Pseudomonadati</taxon>
        <taxon>Pseudomonadota</taxon>
        <taxon>Gammaproteobacteria</taxon>
        <taxon>Cellvibrionales</taxon>
        <taxon>Microbulbiferaceae</taxon>
        <taxon>Microbulbifer</taxon>
    </lineage>
</organism>
<dbReference type="Pfam" id="PF01555">
    <property type="entry name" value="N6_N4_Mtase"/>
    <property type="match status" value="2"/>
</dbReference>
<dbReference type="InterPro" id="IPR029063">
    <property type="entry name" value="SAM-dependent_MTases_sf"/>
</dbReference>
<dbReference type="GO" id="GO:0008168">
    <property type="term" value="F:methyltransferase activity"/>
    <property type="evidence" value="ECO:0007669"/>
    <property type="project" value="UniProtKB-KW"/>
</dbReference>
<evidence type="ECO:0000259" key="4">
    <source>
        <dbReference type="Pfam" id="PF01555"/>
    </source>
</evidence>
<accession>A0ABW1YNT4</accession>
<name>A0ABW1YNT4_9GAMM</name>
<reference evidence="6" key="1">
    <citation type="journal article" date="2019" name="Int. J. Syst. Evol. Microbiol.">
        <title>The Global Catalogue of Microorganisms (GCM) 10K type strain sequencing project: providing services to taxonomists for standard genome sequencing and annotation.</title>
        <authorList>
            <consortium name="The Broad Institute Genomics Platform"/>
            <consortium name="The Broad Institute Genome Sequencing Center for Infectious Disease"/>
            <person name="Wu L."/>
            <person name="Ma J."/>
        </authorList>
    </citation>
    <scope>NUCLEOTIDE SEQUENCE [LARGE SCALE GENOMIC DNA]</scope>
    <source>
        <strain evidence="6">CGMCC 1.13718</strain>
    </source>
</reference>
<evidence type="ECO:0000313" key="6">
    <source>
        <dbReference type="Proteomes" id="UP001596425"/>
    </source>
</evidence>
<keyword evidence="6" id="KW-1185">Reference proteome</keyword>
<evidence type="ECO:0000256" key="3">
    <source>
        <dbReference type="RuleBase" id="RU362026"/>
    </source>
</evidence>
<dbReference type="EC" id="2.1.1.-" evidence="3"/>
<keyword evidence="2" id="KW-0808">Transferase</keyword>
<protein>
    <recommendedName>
        <fullName evidence="3">Methyltransferase</fullName>
        <ecNumber evidence="3">2.1.1.-</ecNumber>
    </recommendedName>
</protein>
<comment type="caution">
    <text evidence="5">The sequence shown here is derived from an EMBL/GenBank/DDBJ whole genome shotgun (WGS) entry which is preliminary data.</text>
</comment>
<dbReference type="CDD" id="cd02440">
    <property type="entry name" value="AdoMet_MTases"/>
    <property type="match status" value="1"/>
</dbReference>
<comment type="similarity">
    <text evidence="3">Belongs to the N(4)/N(6)-methyltransferase family.</text>
</comment>
<gene>
    <name evidence="5" type="ORF">ACFQBM_13985</name>
</gene>
<dbReference type="SUPFAM" id="SSF53335">
    <property type="entry name" value="S-adenosyl-L-methionine-dependent methyltransferases"/>
    <property type="match status" value="1"/>
</dbReference>
<dbReference type="InterPro" id="IPR002941">
    <property type="entry name" value="DNA_methylase_N4/N6"/>
</dbReference>
<dbReference type="EMBL" id="JBHSVR010000001">
    <property type="protein sequence ID" value="MFC6634407.1"/>
    <property type="molecule type" value="Genomic_DNA"/>
</dbReference>
<evidence type="ECO:0000256" key="2">
    <source>
        <dbReference type="ARBA" id="ARBA00022679"/>
    </source>
</evidence>
<dbReference type="RefSeq" id="WP_193193862.1">
    <property type="nucleotide sequence ID" value="NZ_JACZFR010000051.1"/>
</dbReference>
<proteinExistence type="inferred from homology"/>
<sequence length="368" mass="40558">MPNSWMHLHSQKAAYALQSDLAGADPFGARDCGWVEQMRPYICEFTKPGDRVLDPFSGFGSTLVAAGLEGRRCVGIEIEESRYCIARERLEALGMDQATLLLGDSEALAGTLDPVDLVLTSMPYFGCGFESENDGQLYQASNYGAYLEKIRTTLIALKAALKPGGYLVVAVENIRLGGQFIPQAWDVAKLMMARFDFVEDRIIVYDKPHDDGASPLSNRAHEYVLIARHRAKPCDLETSLTIAQELQQEFPEILLIGSFARWLAGANVAPSDVDLLLPYDTDLIGCVVRWLESQQFQIARWGAPVSAEMAVIASETAQYFRAERLDSAGRRVSLDVSFSASPELYSSLATRARRLNGTRCVTDDVDLG</sequence>
<keyword evidence="1 5" id="KW-0489">Methyltransferase</keyword>
<dbReference type="GO" id="GO:0032259">
    <property type="term" value="P:methylation"/>
    <property type="evidence" value="ECO:0007669"/>
    <property type="project" value="UniProtKB-KW"/>
</dbReference>